<organism evidence="1 2">
    <name type="scientific">Pseudomonas avellanae</name>
    <dbReference type="NCBI Taxonomy" id="46257"/>
    <lineage>
        <taxon>Bacteria</taxon>
        <taxon>Pseudomonadati</taxon>
        <taxon>Pseudomonadota</taxon>
        <taxon>Gammaproteobacteria</taxon>
        <taxon>Pseudomonadales</taxon>
        <taxon>Pseudomonadaceae</taxon>
        <taxon>Pseudomonas</taxon>
    </lineage>
</organism>
<dbReference type="AlphaFoldDB" id="A0A3M5SUM4"/>
<gene>
    <name evidence="1" type="ORF">ALP32_200179</name>
</gene>
<reference evidence="1 2" key="1">
    <citation type="submission" date="2018-08" db="EMBL/GenBank/DDBJ databases">
        <title>Recombination of ecologically and evolutionarily significant loci maintains genetic cohesion in the Pseudomonas syringae species complex.</title>
        <authorList>
            <person name="Dillon M."/>
            <person name="Thakur S."/>
            <person name="Almeida R.N.D."/>
            <person name="Weir B.S."/>
            <person name="Guttman D.S."/>
        </authorList>
    </citation>
    <scope>NUCLEOTIDE SEQUENCE [LARGE SCALE GENOMIC DNA]</scope>
    <source>
        <strain evidence="1 2">ICMP 9749</strain>
    </source>
</reference>
<name>A0A3M5SUM4_9PSED</name>
<evidence type="ECO:0000313" key="1">
    <source>
        <dbReference type="EMBL" id="RMU25013.1"/>
    </source>
</evidence>
<sequence length="57" mass="6640">MCLIFFGLCAYLRFNALSLGGFRHCPSMRLSFYSCEMSRVFCRLPLGQRMRLCLLLP</sequence>
<accession>A0A3M5SUM4</accession>
<protein>
    <submittedName>
        <fullName evidence="1">Uncharacterized protein</fullName>
    </submittedName>
</protein>
<evidence type="ECO:0000313" key="2">
    <source>
        <dbReference type="Proteomes" id="UP000281514"/>
    </source>
</evidence>
<dbReference type="EMBL" id="RBTX01000665">
    <property type="protein sequence ID" value="RMU25013.1"/>
    <property type="molecule type" value="Genomic_DNA"/>
</dbReference>
<dbReference type="Proteomes" id="UP000281514">
    <property type="component" value="Unassembled WGS sequence"/>
</dbReference>
<proteinExistence type="predicted"/>
<comment type="caution">
    <text evidence="1">The sequence shown here is derived from an EMBL/GenBank/DDBJ whole genome shotgun (WGS) entry which is preliminary data.</text>
</comment>